<dbReference type="Proteomes" id="UP001328107">
    <property type="component" value="Unassembled WGS sequence"/>
</dbReference>
<keyword evidence="2" id="KW-1133">Transmembrane helix</keyword>
<evidence type="ECO:0000256" key="1">
    <source>
        <dbReference type="ARBA" id="ARBA00004141"/>
    </source>
</evidence>
<comment type="subcellular location">
    <subcellularLocation>
        <location evidence="1">Membrane</location>
        <topology evidence="1">Multi-pass membrane protein</topology>
    </subcellularLocation>
</comment>
<dbReference type="Gene3D" id="1.20.1250.20">
    <property type="entry name" value="MFS general substrate transporter like domains"/>
    <property type="match status" value="1"/>
</dbReference>
<evidence type="ECO:0000256" key="2">
    <source>
        <dbReference type="SAM" id="Phobius"/>
    </source>
</evidence>
<sequence length="164" mass="18063">SFDWSPSSLPLSERRYPYTALQRSSSFAASFAGGLIGTVPMLYVLRRLGAHMTMFAVGAISSLLCALTPQTIALSFELLVALRFVTGFVTIILFPVIGLIIEEWAGVQETGFFVAVLTAYLEIAPLFTLPVGSLIAEKVNWPTVFYVHGLACALFTILWLMFYR</sequence>
<dbReference type="InterPro" id="IPR036259">
    <property type="entry name" value="MFS_trans_sf"/>
</dbReference>
<name>A0AAN5CJL0_9BILA</name>
<feature type="transmembrane region" description="Helical" evidence="2">
    <location>
        <begin position="112"/>
        <end position="132"/>
    </location>
</feature>
<evidence type="ECO:0000259" key="3">
    <source>
        <dbReference type="PROSITE" id="PS50850"/>
    </source>
</evidence>
<organism evidence="4 5">
    <name type="scientific">Pristionchus mayeri</name>
    <dbReference type="NCBI Taxonomy" id="1317129"/>
    <lineage>
        <taxon>Eukaryota</taxon>
        <taxon>Metazoa</taxon>
        <taxon>Ecdysozoa</taxon>
        <taxon>Nematoda</taxon>
        <taxon>Chromadorea</taxon>
        <taxon>Rhabditida</taxon>
        <taxon>Rhabditina</taxon>
        <taxon>Diplogasteromorpha</taxon>
        <taxon>Diplogasteroidea</taxon>
        <taxon>Neodiplogasteridae</taxon>
        <taxon>Pristionchus</taxon>
    </lineage>
</organism>
<dbReference type="GO" id="GO:0016020">
    <property type="term" value="C:membrane"/>
    <property type="evidence" value="ECO:0007669"/>
    <property type="project" value="UniProtKB-SubCell"/>
</dbReference>
<protein>
    <recommendedName>
        <fullName evidence="3">Major facilitator superfamily (MFS) profile domain-containing protein</fullName>
    </recommendedName>
</protein>
<dbReference type="PANTHER" id="PTHR45757">
    <property type="entry name" value="PROTEIN CBG23364-RELATED"/>
    <property type="match status" value="1"/>
</dbReference>
<feature type="non-terminal residue" evidence="4">
    <location>
        <position position="164"/>
    </location>
</feature>
<dbReference type="SUPFAM" id="SSF103473">
    <property type="entry name" value="MFS general substrate transporter"/>
    <property type="match status" value="1"/>
</dbReference>
<feature type="non-terminal residue" evidence="4">
    <location>
        <position position="1"/>
    </location>
</feature>
<dbReference type="PROSITE" id="PS50850">
    <property type="entry name" value="MFS"/>
    <property type="match status" value="1"/>
</dbReference>
<evidence type="ECO:0000313" key="4">
    <source>
        <dbReference type="EMBL" id="GMR45559.1"/>
    </source>
</evidence>
<dbReference type="Pfam" id="PF07690">
    <property type="entry name" value="MFS_1"/>
    <property type="match status" value="1"/>
</dbReference>
<keyword evidence="5" id="KW-1185">Reference proteome</keyword>
<comment type="caution">
    <text evidence="4">The sequence shown here is derived from an EMBL/GenBank/DDBJ whole genome shotgun (WGS) entry which is preliminary data.</text>
</comment>
<dbReference type="EMBL" id="BTRK01000004">
    <property type="protein sequence ID" value="GMR45559.1"/>
    <property type="molecule type" value="Genomic_DNA"/>
</dbReference>
<dbReference type="GO" id="GO:0022857">
    <property type="term" value="F:transmembrane transporter activity"/>
    <property type="evidence" value="ECO:0007669"/>
    <property type="project" value="InterPro"/>
</dbReference>
<proteinExistence type="predicted"/>
<feature type="transmembrane region" description="Helical" evidence="2">
    <location>
        <begin position="78"/>
        <end position="100"/>
    </location>
</feature>
<gene>
    <name evidence="4" type="ORF">PMAYCL1PPCAC_15754</name>
</gene>
<dbReference type="PANTHER" id="PTHR45757:SF18">
    <property type="entry name" value="MAJOR FACILITATOR SUPERFAMILY (MFS) PROFILE DOMAIN-CONTAINING PROTEIN"/>
    <property type="match status" value="1"/>
</dbReference>
<keyword evidence="2" id="KW-0812">Transmembrane</keyword>
<reference evidence="5" key="1">
    <citation type="submission" date="2022-10" db="EMBL/GenBank/DDBJ databases">
        <title>Genome assembly of Pristionchus species.</title>
        <authorList>
            <person name="Yoshida K."/>
            <person name="Sommer R.J."/>
        </authorList>
    </citation>
    <scope>NUCLEOTIDE SEQUENCE [LARGE SCALE GENOMIC DNA]</scope>
    <source>
        <strain evidence="5">RS5460</strain>
    </source>
</reference>
<dbReference type="InterPro" id="IPR020846">
    <property type="entry name" value="MFS_dom"/>
</dbReference>
<dbReference type="InterPro" id="IPR011701">
    <property type="entry name" value="MFS"/>
</dbReference>
<feature type="domain" description="Major facilitator superfamily (MFS) profile" evidence="3">
    <location>
        <begin position="1"/>
        <end position="164"/>
    </location>
</feature>
<feature type="transmembrane region" description="Helical" evidence="2">
    <location>
        <begin position="27"/>
        <end position="45"/>
    </location>
</feature>
<keyword evidence="2" id="KW-0472">Membrane</keyword>
<feature type="transmembrane region" description="Helical" evidence="2">
    <location>
        <begin position="144"/>
        <end position="163"/>
    </location>
</feature>
<accession>A0AAN5CJL0</accession>
<feature type="transmembrane region" description="Helical" evidence="2">
    <location>
        <begin position="52"/>
        <end position="72"/>
    </location>
</feature>
<dbReference type="AlphaFoldDB" id="A0AAN5CJL0"/>
<evidence type="ECO:0000313" key="5">
    <source>
        <dbReference type="Proteomes" id="UP001328107"/>
    </source>
</evidence>